<evidence type="ECO:0000313" key="4">
    <source>
        <dbReference type="Proteomes" id="UP000050465"/>
    </source>
</evidence>
<dbReference type="PATRIC" id="fig|1666911.3.peg.3339"/>
<gene>
    <name evidence="3" type="ORF">HLUCCA11_05655</name>
</gene>
<keyword evidence="2" id="KW-0732">Signal</keyword>
<dbReference type="Proteomes" id="UP000050465">
    <property type="component" value="Unassembled WGS sequence"/>
</dbReference>
<dbReference type="STRING" id="1666911.HLUCCA11_05655"/>
<evidence type="ECO:0000256" key="2">
    <source>
        <dbReference type="SAM" id="SignalP"/>
    </source>
</evidence>
<feature type="signal peptide" evidence="2">
    <location>
        <begin position="1"/>
        <end position="28"/>
    </location>
</feature>
<dbReference type="AlphaFoldDB" id="A0A0P8DIQ5"/>
<reference evidence="3 4" key="1">
    <citation type="submission" date="2015-09" db="EMBL/GenBank/DDBJ databases">
        <title>Identification and resolution of microdiversity through metagenomic sequencing of parallel consortia.</title>
        <authorList>
            <person name="Nelson W.C."/>
            <person name="Romine M.F."/>
            <person name="Lindemann S.R."/>
        </authorList>
    </citation>
    <scope>NUCLEOTIDE SEQUENCE [LARGE SCALE GENOMIC DNA]</scope>
    <source>
        <strain evidence="3">Ana</strain>
    </source>
</reference>
<dbReference type="EMBL" id="LJZR01000005">
    <property type="protein sequence ID" value="KPQ36653.1"/>
    <property type="molecule type" value="Genomic_DNA"/>
</dbReference>
<accession>A0A0P8DIQ5</accession>
<evidence type="ECO:0000313" key="3">
    <source>
        <dbReference type="EMBL" id="KPQ36653.1"/>
    </source>
</evidence>
<feature type="region of interest" description="Disordered" evidence="1">
    <location>
        <begin position="46"/>
        <end position="78"/>
    </location>
</feature>
<feature type="chain" id="PRO_5006149235" description="DUF928 domain-containing protein" evidence="2">
    <location>
        <begin position="29"/>
        <end position="287"/>
    </location>
</feature>
<evidence type="ECO:0008006" key="5">
    <source>
        <dbReference type="Google" id="ProtNLM"/>
    </source>
</evidence>
<dbReference type="Pfam" id="PF06051">
    <property type="entry name" value="DUF928"/>
    <property type="match status" value="1"/>
</dbReference>
<organism evidence="3 4">
    <name type="scientific">Phormidesmis priestleyi Ana</name>
    <dbReference type="NCBI Taxonomy" id="1666911"/>
    <lineage>
        <taxon>Bacteria</taxon>
        <taxon>Bacillati</taxon>
        <taxon>Cyanobacteriota</taxon>
        <taxon>Cyanophyceae</taxon>
        <taxon>Leptolyngbyales</taxon>
        <taxon>Leptolyngbyaceae</taxon>
        <taxon>Phormidesmis</taxon>
    </lineage>
</organism>
<proteinExistence type="predicted"/>
<evidence type="ECO:0000256" key="1">
    <source>
        <dbReference type="SAM" id="MobiDB-lite"/>
    </source>
</evidence>
<comment type="caution">
    <text evidence="3">The sequence shown here is derived from an EMBL/GenBank/DDBJ whole genome shotgun (WGS) entry which is preliminary data.</text>
</comment>
<name>A0A0P8DIQ5_9CYAN</name>
<protein>
    <recommendedName>
        <fullName evidence="5">DUF928 domain-containing protein</fullName>
    </recommendedName>
</protein>
<dbReference type="InterPro" id="IPR010328">
    <property type="entry name" value="DUF928"/>
</dbReference>
<sequence length="287" mass="30660">MFHSFVGYSQLATGMMLAVLLTGAAANADSAADRVAQSVVSSNSNTQLAALSRQRRPDRTIRRRPVGSPRRLPPNLVQPGGGLDVAAQSCDPQSRPLTALVPVENPVFTASAHPTFLFYLPDAPEQVDYVEFILLTADEKEEIYTAQFVPTAAGIISISLPAKAENALSMNGAYHWYLNLHCESTSAGSTTSNPTVNGWVQRLPQTEVTPIESALTADLTAGVPVSETGLPEVWYDAIAQVAEALENESTLQTQTPQIRRLWNNWLSAAGLAEVADAPVVGAVVPEP</sequence>